<dbReference type="PROSITE" id="PS00542">
    <property type="entry name" value="COMPLEX1_30K"/>
    <property type="match status" value="1"/>
</dbReference>
<evidence type="ECO:0000256" key="7">
    <source>
        <dbReference type="ARBA" id="ARBA00049551"/>
    </source>
</evidence>
<protein>
    <submittedName>
        <fullName evidence="11">DEKNAAC103061</fullName>
    </submittedName>
</protein>
<dbReference type="InParanoid" id="A0A448YM82"/>
<evidence type="ECO:0000256" key="8">
    <source>
        <dbReference type="RuleBase" id="RU003456"/>
    </source>
</evidence>
<dbReference type="HAMAP" id="MF_01357">
    <property type="entry name" value="NDH1_NuoC"/>
    <property type="match status" value="1"/>
</dbReference>
<keyword evidence="6" id="KW-0830">Ubiquinone</keyword>
<dbReference type="InterPro" id="IPR001268">
    <property type="entry name" value="NADH_UbQ_OxRdtase_30kDa_su"/>
</dbReference>
<dbReference type="Proteomes" id="UP000290900">
    <property type="component" value="Unassembled WGS sequence"/>
</dbReference>
<evidence type="ECO:0000256" key="6">
    <source>
        <dbReference type="ARBA" id="ARBA00023075"/>
    </source>
</evidence>
<dbReference type="AlphaFoldDB" id="A0A448YM82"/>
<dbReference type="PANTHER" id="PTHR10884:SF14">
    <property type="entry name" value="NADH DEHYDROGENASE [UBIQUINONE] IRON-SULFUR PROTEIN 3, MITOCHONDRIAL"/>
    <property type="match status" value="1"/>
</dbReference>
<dbReference type="PANTHER" id="PTHR10884">
    <property type="entry name" value="NADH DEHYDROGENASE UBIQUINONE IRON-SULFUR PROTEIN 3"/>
    <property type="match status" value="1"/>
</dbReference>
<feature type="compositionally biased region" description="Low complexity" evidence="9">
    <location>
        <begin position="36"/>
        <end position="63"/>
    </location>
</feature>
<feature type="region of interest" description="Disordered" evidence="9">
    <location>
        <begin position="36"/>
        <end position="81"/>
    </location>
</feature>
<dbReference type="InterPro" id="IPR010218">
    <property type="entry name" value="NADH_DH_suC"/>
</dbReference>
<dbReference type="EMBL" id="CAACVR010000017">
    <property type="protein sequence ID" value="VEU22059.1"/>
    <property type="molecule type" value="Genomic_DNA"/>
</dbReference>
<dbReference type="SUPFAM" id="SSF143243">
    <property type="entry name" value="Nqo5-like"/>
    <property type="match status" value="1"/>
</dbReference>
<dbReference type="GO" id="GO:0016651">
    <property type="term" value="F:oxidoreductase activity, acting on NAD(P)H"/>
    <property type="evidence" value="ECO:0007669"/>
    <property type="project" value="InterPro"/>
</dbReference>
<keyword evidence="3 8" id="KW-0813">Transport</keyword>
<feature type="domain" description="NADH:ubiquinone oxidoreductase 30kDa subunit" evidence="10">
    <location>
        <begin position="132"/>
        <end position="253"/>
    </location>
</feature>
<proteinExistence type="inferred from homology"/>
<dbReference type="FunFam" id="3.30.460.80:FF:000002">
    <property type="entry name" value="NADH dehydrogenase iron-sulfur protein 3, mitochondrial"/>
    <property type="match status" value="1"/>
</dbReference>
<keyword evidence="5 8" id="KW-0520">NAD</keyword>
<keyword evidence="4 8" id="KW-1278">Translocase</keyword>
<feature type="compositionally biased region" description="Basic and acidic residues" evidence="9">
    <location>
        <begin position="298"/>
        <end position="316"/>
    </location>
</feature>
<evidence type="ECO:0000256" key="3">
    <source>
        <dbReference type="ARBA" id="ARBA00022448"/>
    </source>
</evidence>
<organism evidence="11 12">
    <name type="scientific">Brettanomyces naardenensis</name>
    <name type="common">Yeast</name>
    <dbReference type="NCBI Taxonomy" id="13370"/>
    <lineage>
        <taxon>Eukaryota</taxon>
        <taxon>Fungi</taxon>
        <taxon>Dikarya</taxon>
        <taxon>Ascomycota</taxon>
        <taxon>Saccharomycotina</taxon>
        <taxon>Pichiomycetes</taxon>
        <taxon>Pichiales</taxon>
        <taxon>Pichiaceae</taxon>
        <taxon>Brettanomyces</taxon>
    </lineage>
</organism>
<keyword evidence="12" id="KW-1185">Reference proteome</keyword>
<evidence type="ECO:0000256" key="5">
    <source>
        <dbReference type="ARBA" id="ARBA00023027"/>
    </source>
</evidence>
<comment type="catalytic activity">
    <reaction evidence="7">
        <text>a ubiquinone + NADH + 5 H(+)(in) = a ubiquinol + NAD(+) + 4 H(+)(out)</text>
        <dbReference type="Rhea" id="RHEA:29091"/>
        <dbReference type="Rhea" id="RHEA-COMP:9565"/>
        <dbReference type="Rhea" id="RHEA-COMP:9566"/>
        <dbReference type="ChEBI" id="CHEBI:15378"/>
        <dbReference type="ChEBI" id="CHEBI:16389"/>
        <dbReference type="ChEBI" id="CHEBI:17976"/>
        <dbReference type="ChEBI" id="CHEBI:57540"/>
        <dbReference type="ChEBI" id="CHEBI:57945"/>
        <dbReference type="EC" id="7.1.1.2"/>
    </reaction>
</comment>
<dbReference type="NCBIfam" id="TIGR01961">
    <property type="entry name" value="NuoC_fam"/>
    <property type="match status" value="1"/>
</dbReference>
<evidence type="ECO:0000256" key="2">
    <source>
        <dbReference type="ARBA" id="ARBA00007569"/>
    </source>
</evidence>
<dbReference type="Pfam" id="PF00329">
    <property type="entry name" value="Complex1_30kDa"/>
    <property type="match status" value="1"/>
</dbReference>
<accession>A0A448YM82</accession>
<name>A0A448YM82_BRENA</name>
<dbReference type="STRING" id="13370.A0A448YM82"/>
<gene>
    <name evidence="11" type="ORF">BRENAR_LOCUS2791</name>
</gene>
<evidence type="ECO:0000256" key="1">
    <source>
        <dbReference type="ARBA" id="ARBA00004173"/>
    </source>
</evidence>
<dbReference type="GO" id="GO:0016020">
    <property type="term" value="C:membrane"/>
    <property type="evidence" value="ECO:0007669"/>
    <property type="project" value="UniProtKB-ARBA"/>
</dbReference>
<feature type="region of interest" description="Disordered" evidence="9">
    <location>
        <begin position="290"/>
        <end position="316"/>
    </location>
</feature>
<dbReference type="NCBIfam" id="NF004733">
    <property type="entry name" value="PRK06074.1-5"/>
    <property type="match status" value="1"/>
</dbReference>
<evidence type="ECO:0000313" key="12">
    <source>
        <dbReference type="Proteomes" id="UP000290900"/>
    </source>
</evidence>
<sequence length="316" mass="35748">MFAASRRLTGSVCAKPLRRYFGVSVKRAEAEAEARASTSTASAAPEAAAKTATPAAAAASPAKTIAHPTYEDLPNPRGFARPATVELDRPIVDPKDKYKEQTEELHKFGRYIMGCLPKFIQQFSVWKDELTVYVAPSGLKPVAIFLRDHTSSQFKACMDVTAADYPTRQNRFDLVYDLLSVRFNSRIRIKTYASEVSPVPSLVPVWPGCNWFERETYDLYGVFFEGHPDLRRLMTDYGFEGHPLRKDFPTTGYTEVRYDAEKRRIVYEPLELTQAWRDFSVGSSVWDQVGDGSDVTPEDFRLPKPVIKEEEDPKKK</sequence>
<dbReference type="InterPro" id="IPR037232">
    <property type="entry name" value="NADH_quin_OxRdtase_su_C/D-like"/>
</dbReference>
<comment type="similarity">
    <text evidence="2 8">Belongs to the complex I 30 kDa subunit family.</text>
</comment>
<evidence type="ECO:0000313" key="11">
    <source>
        <dbReference type="EMBL" id="VEU22059.1"/>
    </source>
</evidence>
<evidence type="ECO:0000256" key="4">
    <source>
        <dbReference type="ARBA" id="ARBA00022967"/>
    </source>
</evidence>
<dbReference type="InterPro" id="IPR020396">
    <property type="entry name" value="NADH_UbQ_OxRdtase_CS"/>
</dbReference>
<dbReference type="GO" id="GO:0005739">
    <property type="term" value="C:mitochondrion"/>
    <property type="evidence" value="ECO:0007669"/>
    <property type="project" value="UniProtKB-SubCell"/>
</dbReference>
<dbReference type="GO" id="GO:0008137">
    <property type="term" value="F:NADH dehydrogenase (ubiquinone) activity"/>
    <property type="evidence" value="ECO:0007669"/>
    <property type="project" value="UniProtKB-EC"/>
</dbReference>
<comment type="subcellular location">
    <subcellularLocation>
        <location evidence="1">Mitochondrion</location>
    </subcellularLocation>
</comment>
<dbReference type="Gene3D" id="3.30.460.80">
    <property type="entry name" value="NADH:ubiquinone oxidoreductase, 30kDa subunit"/>
    <property type="match status" value="1"/>
</dbReference>
<evidence type="ECO:0000256" key="9">
    <source>
        <dbReference type="SAM" id="MobiDB-lite"/>
    </source>
</evidence>
<evidence type="ECO:0000259" key="10">
    <source>
        <dbReference type="Pfam" id="PF00329"/>
    </source>
</evidence>
<reference evidence="11 12" key="1">
    <citation type="submission" date="2018-12" db="EMBL/GenBank/DDBJ databases">
        <authorList>
            <person name="Tiukova I."/>
            <person name="Dainat J."/>
        </authorList>
    </citation>
    <scope>NUCLEOTIDE SEQUENCE [LARGE SCALE GENOMIC DNA]</scope>
</reference>
<dbReference type="OrthoDB" id="37721at2759"/>